<dbReference type="Proteomes" id="UP000815677">
    <property type="component" value="Unassembled WGS sequence"/>
</dbReference>
<proteinExistence type="predicted"/>
<feature type="compositionally biased region" description="Acidic residues" evidence="1">
    <location>
        <begin position="249"/>
        <end position="261"/>
    </location>
</feature>
<evidence type="ECO:0000313" key="3">
    <source>
        <dbReference type="Proteomes" id="UP000815677"/>
    </source>
</evidence>
<name>A0ABQ0LIF0_MYCCL</name>
<evidence type="ECO:0000256" key="1">
    <source>
        <dbReference type="SAM" id="MobiDB-lite"/>
    </source>
</evidence>
<feature type="region of interest" description="Disordered" evidence="1">
    <location>
        <begin position="249"/>
        <end position="294"/>
    </location>
</feature>
<evidence type="ECO:0008006" key="4">
    <source>
        <dbReference type="Google" id="ProtNLM"/>
    </source>
</evidence>
<sequence length="555" mass="58807">MSLEKLGDDVWTPSGVATRFKIDSNLGETPQSDVDSASGYGRAVTCGLGWSFTGHVGQATQQFLSPANGASIPTSSVSLFFDVDPIRGANFGRLSISVESGGVIVDTSASCTVELRLPVMSEVPVPGYAGELIARWICEPGSTFVVTVIINLPNFPGMLPRSMDPKIEDVLRQTTQGRSVVDIKFYAFNRRAGEGRVTDPAPVFAKASLLEGYSDSLDDLISGRGFSEGQIVELGRHEMDPTIVEEYDYSSDSDLEDEDSDASSARVVSTRMPFPETETDFEASGSGSASSAKAIEPSSDTLTLGMGRAIIIRGTAFKTWQALIHYLYTNKIVFSSTSGKAVAAINGVCSPKSMYRLADKLGLEDLKAQSFAAIKTRLSTKTVVRETFSAFTSYYAEIQDAHIAFLLEQYADIEDDLDLMLVRVAAGEFTHCADVLRKIVSGRRGALALATVEVVGEFFAAPDAEVAPNPTEFAVMEAAPPSPQPQPVPSGFGFGSGLGSSGFGFGSGLESSLGSPTYSGSWGSQAVGLRVQLGVPVSSTSPAKKSASASVKKKK</sequence>
<organism evidence="2 3">
    <name type="scientific">Mycena chlorophos</name>
    <name type="common">Agaric fungus</name>
    <name type="synonym">Agaricus chlorophos</name>
    <dbReference type="NCBI Taxonomy" id="658473"/>
    <lineage>
        <taxon>Eukaryota</taxon>
        <taxon>Fungi</taxon>
        <taxon>Dikarya</taxon>
        <taxon>Basidiomycota</taxon>
        <taxon>Agaricomycotina</taxon>
        <taxon>Agaricomycetes</taxon>
        <taxon>Agaricomycetidae</taxon>
        <taxon>Agaricales</taxon>
        <taxon>Marasmiineae</taxon>
        <taxon>Mycenaceae</taxon>
        <taxon>Mycena</taxon>
    </lineage>
</organism>
<dbReference type="EMBL" id="DF846694">
    <property type="protein sequence ID" value="GAT50858.1"/>
    <property type="molecule type" value="Genomic_DNA"/>
</dbReference>
<accession>A0ABQ0LIF0</accession>
<evidence type="ECO:0000313" key="2">
    <source>
        <dbReference type="EMBL" id="GAT50858.1"/>
    </source>
</evidence>
<dbReference type="Gene3D" id="3.30.710.10">
    <property type="entry name" value="Potassium Channel Kv1.1, Chain A"/>
    <property type="match status" value="1"/>
</dbReference>
<keyword evidence="3" id="KW-1185">Reference proteome</keyword>
<reference evidence="2" key="1">
    <citation type="submission" date="2014-09" db="EMBL/GenBank/DDBJ databases">
        <title>Genome sequence of the luminous mushroom Mycena chlorophos for searching fungal bioluminescence genes.</title>
        <authorList>
            <person name="Tanaka Y."/>
            <person name="Kasuga D."/>
            <person name="Oba Y."/>
            <person name="Hase S."/>
            <person name="Sato K."/>
            <person name="Oba Y."/>
            <person name="Sakakibara Y."/>
        </authorList>
    </citation>
    <scope>NUCLEOTIDE SEQUENCE</scope>
</reference>
<protein>
    <recommendedName>
        <fullName evidence="4">BTB domain-containing protein</fullName>
    </recommendedName>
</protein>
<feature type="compositionally biased region" description="Low complexity" evidence="1">
    <location>
        <begin position="283"/>
        <end position="292"/>
    </location>
</feature>
<dbReference type="InterPro" id="IPR011333">
    <property type="entry name" value="SKP1/BTB/POZ_sf"/>
</dbReference>
<gene>
    <name evidence="2" type="ORF">MCHLO_08051</name>
</gene>